<dbReference type="SUPFAM" id="SSF46785">
    <property type="entry name" value="Winged helix' DNA-binding domain"/>
    <property type="match status" value="1"/>
</dbReference>
<proteinExistence type="predicted"/>
<evidence type="ECO:0000256" key="3">
    <source>
        <dbReference type="ARBA" id="ARBA00023163"/>
    </source>
</evidence>
<dbReference type="GO" id="GO:0003677">
    <property type="term" value="F:DNA binding"/>
    <property type="evidence" value="ECO:0007669"/>
    <property type="project" value="UniProtKB-KW"/>
</dbReference>
<keyword evidence="3" id="KW-0804">Transcription</keyword>
<organism evidence="5 6">
    <name type="scientific">Neisseria bacilliformis ATCC BAA-1200</name>
    <dbReference type="NCBI Taxonomy" id="888742"/>
    <lineage>
        <taxon>Bacteria</taxon>
        <taxon>Pseudomonadati</taxon>
        <taxon>Pseudomonadota</taxon>
        <taxon>Betaproteobacteria</taxon>
        <taxon>Neisseriales</taxon>
        <taxon>Neisseriaceae</taxon>
        <taxon>Neisseria</taxon>
    </lineage>
</organism>
<evidence type="ECO:0000313" key="6">
    <source>
        <dbReference type="Proteomes" id="UP000004105"/>
    </source>
</evidence>
<dbReference type="Gene3D" id="1.10.10.10">
    <property type="entry name" value="Winged helix-like DNA-binding domain superfamily/Winged helix DNA-binding domain"/>
    <property type="match status" value="1"/>
</dbReference>
<evidence type="ECO:0000259" key="4">
    <source>
        <dbReference type="PROSITE" id="PS51118"/>
    </source>
</evidence>
<dbReference type="HOGENOM" id="CLU_111585_5_1_4"/>
<comment type="caution">
    <text evidence="5">The sequence shown here is derived from an EMBL/GenBank/DDBJ whole genome shotgun (WGS) entry which is preliminary data.</text>
</comment>
<dbReference type="EMBL" id="AFAY01000017">
    <property type="protein sequence ID" value="EGF11426.1"/>
    <property type="molecule type" value="Genomic_DNA"/>
</dbReference>
<dbReference type="InterPro" id="IPR002577">
    <property type="entry name" value="HTH_HxlR"/>
</dbReference>
<dbReference type="PANTHER" id="PTHR33204">
    <property type="entry name" value="TRANSCRIPTIONAL REGULATOR, MARR FAMILY"/>
    <property type="match status" value="1"/>
</dbReference>
<dbReference type="PANTHER" id="PTHR33204:SF29">
    <property type="entry name" value="TRANSCRIPTIONAL REGULATOR"/>
    <property type="match status" value="1"/>
</dbReference>
<protein>
    <submittedName>
        <fullName evidence="5">Transcriptional regulator family protein</fullName>
    </submittedName>
</protein>
<keyword evidence="1" id="KW-0805">Transcription regulation</keyword>
<dbReference type="InterPro" id="IPR036388">
    <property type="entry name" value="WH-like_DNA-bd_sf"/>
</dbReference>
<feature type="domain" description="HTH hxlR-type" evidence="4">
    <location>
        <begin position="26"/>
        <end position="125"/>
    </location>
</feature>
<keyword evidence="2" id="KW-0238">DNA-binding</keyword>
<dbReference type="Proteomes" id="UP000004105">
    <property type="component" value="Unassembled WGS sequence"/>
</dbReference>
<reference evidence="5 6" key="1">
    <citation type="submission" date="2011-02" db="EMBL/GenBank/DDBJ databases">
        <authorList>
            <person name="Muzny D."/>
            <person name="Qin X."/>
            <person name="Deng J."/>
            <person name="Jiang H."/>
            <person name="Liu Y."/>
            <person name="Qu J."/>
            <person name="Song X.-Z."/>
            <person name="Zhang L."/>
            <person name="Thornton R."/>
            <person name="Coyle M."/>
            <person name="Francisco L."/>
            <person name="Jackson L."/>
            <person name="Javaid M."/>
            <person name="Korchina V."/>
            <person name="Kovar C."/>
            <person name="Mata R."/>
            <person name="Mathew T."/>
            <person name="Ngo R."/>
            <person name="Nguyen L."/>
            <person name="Nguyen N."/>
            <person name="Okwuonu G."/>
            <person name="Ongeri F."/>
            <person name="Pham C."/>
            <person name="Simmons D."/>
            <person name="Wilczek-Boney K."/>
            <person name="Hale W."/>
            <person name="Jakkamsetti A."/>
            <person name="Pham P."/>
            <person name="Ruth R."/>
            <person name="San Lucas F."/>
            <person name="Warren J."/>
            <person name="Zhang J."/>
            <person name="Zhao Z."/>
            <person name="Zhou C."/>
            <person name="Zhu D."/>
            <person name="Lee S."/>
            <person name="Bess C."/>
            <person name="Blankenburg K."/>
            <person name="Forbes L."/>
            <person name="Fu Q."/>
            <person name="Gubbala S."/>
            <person name="Hirani K."/>
            <person name="Jayaseelan J.C."/>
            <person name="Lara F."/>
            <person name="Munidasa M."/>
            <person name="Palculict T."/>
            <person name="Patil S."/>
            <person name="Pu L.-L."/>
            <person name="Saada N."/>
            <person name="Tang L."/>
            <person name="Weissenberger G."/>
            <person name="Zhu Y."/>
            <person name="Hemphill L."/>
            <person name="Shang Y."/>
            <person name="Youmans B."/>
            <person name="Ayvaz T."/>
            <person name="Ross M."/>
            <person name="Santibanez J."/>
            <person name="Aqrawi P."/>
            <person name="Gross S."/>
            <person name="Joshi V."/>
            <person name="Fowler G."/>
            <person name="Nazareth L."/>
            <person name="Reid J."/>
            <person name="Worley K."/>
            <person name="Petrosino J."/>
            <person name="Highlander S."/>
            <person name="Gibbs R."/>
        </authorList>
    </citation>
    <scope>NUCLEOTIDE SEQUENCE [LARGE SCALE GENOMIC DNA]</scope>
    <source>
        <strain evidence="5 6">ATCC BAA-1200</strain>
    </source>
</reference>
<sequence length="133" mass="14630">MDTGSEKMKTECRNGAFGLNGKIYPCTLSVAMDLVGGKWKAVILYHLQDGAKRFGELHTRLHNATEAVLSRCLQQLERDGLVSRQVFGSKPPLKSEYALTDFGRSFLPVLAALTEWGNQVIVARGSFVDEGRG</sequence>
<evidence type="ECO:0000256" key="1">
    <source>
        <dbReference type="ARBA" id="ARBA00023015"/>
    </source>
</evidence>
<dbReference type="AlphaFoldDB" id="F2BAX6"/>
<gene>
    <name evidence="5" type="ORF">HMPREF9123_0880</name>
</gene>
<evidence type="ECO:0000256" key="2">
    <source>
        <dbReference type="ARBA" id="ARBA00023125"/>
    </source>
</evidence>
<dbReference type="Pfam" id="PF01638">
    <property type="entry name" value="HxlR"/>
    <property type="match status" value="1"/>
</dbReference>
<dbReference type="PROSITE" id="PS51118">
    <property type="entry name" value="HTH_HXLR"/>
    <property type="match status" value="1"/>
</dbReference>
<keyword evidence="6" id="KW-1185">Reference proteome</keyword>
<name>F2BAX6_9NEIS</name>
<accession>F2BAX6</accession>
<evidence type="ECO:0000313" key="5">
    <source>
        <dbReference type="EMBL" id="EGF11426.1"/>
    </source>
</evidence>
<dbReference type="InterPro" id="IPR036390">
    <property type="entry name" value="WH_DNA-bd_sf"/>
</dbReference>